<dbReference type="PANTHER" id="PTHR36834">
    <property type="entry name" value="MEMBRANE PROTEIN-RELATED"/>
    <property type="match status" value="1"/>
</dbReference>
<dbReference type="PANTHER" id="PTHR36834:SF1">
    <property type="entry name" value="INTEGRAL MEMBRANE PROTEIN"/>
    <property type="match status" value="1"/>
</dbReference>
<feature type="transmembrane region" description="Helical" evidence="2">
    <location>
        <begin position="44"/>
        <end position="66"/>
    </location>
</feature>
<reference evidence="5" key="1">
    <citation type="submission" date="2019-09" db="EMBL/GenBank/DDBJ databases">
        <title>Whole genome sequencing of Microbacterium maritypicum.</title>
        <authorList>
            <person name="Lenchi N."/>
        </authorList>
    </citation>
    <scope>NUCLEOTIDE SEQUENCE [LARGE SCALE GENOMIC DNA]</scope>
    <source>
        <strain evidence="5">G1</strain>
    </source>
</reference>
<proteinExistence type="predicted"/>
<gene>
    <name evidence="4" type="ORF">F6A08_10140</name>
</gene>
<organism evidence="4 5">
    <name type="scientific">Microbacterium algeriense</name>
    <dbReference type="NCBI Taxonomy" id="2615184"/>
    <lineage>
        <taxon>Bacteria</taxon>
        <taxon>Bacillati</taxon>
        <taxon>Actinomycetota</taxon>
        <taxon>Actinomycetes</taxon>
        <taxon>Micrococcales</taxon>
        <taxon>Microbacteriaceae</taxon>
        <taxon>Microbacterium</taxon>
    </lineage>
</organism>
<dbReference type="Proteomes" id="UP000478836">
    <property type="component" value="Unassembled WGS sequence"/>
</dbReference>
<evidence type="ECO:0000313" key="4">
    <source>
        <dbReference type="EMBL" id="KAB1864463.1"/>
    </source>
</evidence>
<feature type="domain" description="VanZ-like" evidence="3">
    <location>
        <begin position="50"/>
        <end position="168"/>
    </location>
</feature>
<feature type="transmembrane region" description="Helical" evidence="2">
    <location>
        <begin position="118"/>
        <end position="136"/>
    </location>
</feature>
<comment type="caution">
    <text evidence="4">The sequence shown here is derived from an EMBL/GenBank/DDBJ whole genome shotgun (WGS) entry which is preliminary data.</text>
</comment>
<feature type="region of interest" description="Disordered" evidence="1">
    <location>
        <begin position="187"/>
        <end position="217"/>
    </location>
</feature>
<evidence type="ECO:0000256" key="2">
    <source>
        <dbReference type="SAM" id="Phobius"/>
    </source>
</evidence>
<dbReference type="Pfam" id="PF04892">
    <property type="entry name" value="VanZ"/>
    <property type="match status" value="1"/>
</dbReference>
<keyword evidence="2" id="KW-0812">Transmembrane</keyword>
<feature type="transmembrane region" description="Helical" evidence="2">
    <location>
        <begin position="12"/>
        <end position="32"/>
    </location>
</feature>
<keyword evidence="2" id="KW-1133">Transmembrane helix</keyword>
<evidence type="ECO:0000259" key="3">
    <source>
        <dbReference type="Pfam" id="PF04892"/>
    </source>
</evidence>
<evidence type="ECO:0000313" key="5">
    <source>
        <dbReference type="Proteomes" id="UP000478836"/>
    </source>
</evidence>
<dbReference type="InterPro" id="IPR053150">
    <property type="entry name" value="Teicoplanin_resist-assoc"/>
</dbReference>
<keyword evidence="2" id="KW-0472">Membrane</keyword>
<feature type="transmembrane region" description="Helical" evidence="2">
    <location>
        <begin position="92"/>
        <end position="111"/>
    </location>
</feature>
<evidence type="ECO:0000256" key="1">
    <source>
        <dbReference type="SAM" id="MobiDB-lite"/>
    </source>
</evidence>
<protein>
    <submittedName>
        <fullName evidence="4">VanZ family protein</fullName>
    </submittedName>
</protein>
<dbReference type="EMBL" id="WAAO01000002">
    <property type="protein sequence ID" value="KAB1864463.1"/>
    <property type="molecule type" value="Genomic_DNA"/>
</dbReference>
<name>A0ABQ6V505_9MICO</name>
<keyword evidence="5" id="KW-1185">Reference proteome</keyword>
<accession>A0ABQ6V505</accession>
<sequence length="217" mass="22637">MGTVSNPFGEVPVLPVVVPLALVVFIVLLWRLHARRLFSVPRASVAAAMAVYAAGIVGNTVFPIYLDAPQTGEPWIPAVALIPFADYEIEDAVTNLLVFVPLGVLIALLMARPTAVKVIAVAAGTSLGIELAQLAAQDFFSGGHIADINDFLSNVAGGAVGYGLFVLLSRIPPLGRFLERFRWRTGGGAPAQPRDTAGRATPAAGSAVSDRDAAPSI</sequence>
<feature type="transmembrane region" description="Helical" evidence="2">
    <location>
        <begin position="151"/>
        <end position="171"/>
    </location>
</feature>
<dbReference type="InterPro" id="IPR006976">
    <property type="entry name" value="VanZ-like"/>
</dbReference>